<dbReference type="Pfam" id="PF25583">
    <property type="entry name" value="WCX"/>
    <property type="match status" value="1"/>
</dbReference>
<feature type="domain" description="HTH deoR-type" evidence="3">
    <location>
        <begin position="8"/>
        <end position="63"/>
    </location>
</feature>
<dbReference type="OrthoDB" id="9815009at2"/>
<dbReference type="InterPro" id="IPR028349">
    <property type="entry name" value="PafC-like"/>
</dbReference>
<dbReference type="Pfam" id="PF13280">
    <property type="entry name" value="WYL"/>
    <property type="match status" value="1"/>
</dbReference>
<keyword evidence="1" id="KW-0805">Transcription regulation</keyword>
<dbReference type="PROSITE" id="PS51000">
    <property type="entry name" value="HTH_DEOR_2"/>
    <property type="match status" value="1"/>
</dbReference>
<organism evidence="4 5">
    <name type="scientific">Siphonobacter curvatus</name>
    <dbReference type="NCBI Taxonomy" id="2094562"/>
    <lineage>
        <taxon>Bacteria</taxon>
        <taxon>Pseudomonadati</taxon>
        <taxon>Bacteroidota</taxon>
        <taxon>Cytophagia</taxon>
        <taxon>Cytophagales</taxon>
        <taxon>Cytophagaceae</taxon>
        <taxon>Siphonobacter</taxon>
    </lineage>
</organism>
<dbReference type="InterPro" id="IPR026881">
    <property type="entry name" value="WYL_dom"/>
</dbReference>
<dbReference type="Gene3D" id="1.10.10.10">
    <property type="entry name" value="Winged helix-like DNA-binding domain superfamily/Winged helix DNA-binding domain"/>
    <property type="match status" value="1"/>
</dbReference>
<dbReference type="AlphaFoldDB" id="A0A2S7IJL8"/>
<dbReference type="InterPro" id="IPR013196">
    <property type="entry name" value="HTH_11"/>
</dbReference>
<gene>
    <name evidence="4" type="ORF">C5O19_16060</name>
</gene>
<dbReference type="Proteomes" id="UP000239590">
    <property type="component" value="Unassembled WGS sequence"/>
</dbReference>
<dbReference type="EMBL" id="PTRA01000002">
    <property type="protein sequence ID" value="PQA56850.1"/>
    <property type="molecule type" value="Genomic_DNA"/>
</dbReference>
<dbReference type="PROSITE" id="PS52050">
    <property type="entry name" value="WYL"/>
    <property type="match status" value="1"/>
</dbReference>
<dbReference type="InterPro" id="IPR057727">
    <property type="entry name" value="WCX_dom"/>
</dbReference>
<dbReference type="PIRSF" id="PIRSF016838">
    <property type="entry name" value="PafC"/>
    <property type="match status" value="1"/>
</dbReference>
<reference evidence="5" key="1">
    <citation type="submission" date="2018-02" db="EMBL/GenBank/DDBJ databases">
        <title>Genome sequencing of Solimonas sp. HR-BB.</title>
        <authorList>
            <person name="Lee Y."/>
            <person name="Jeon C.O."/>
        </authorList>
    </citation>
    <scope>NUCLEOTIDE SEQUENCE [LARGE SCALE GENOMIC DNA]</scope>
    <source>
        <strain evidence="5">HR-U</strain>
    </source>
</reference>
<dbReference type="InterPro" id="IPR051534">
    <property type="entry name" value="CBASS_pafABC_assoc_protein"/>
</dbReference>
<sequence>MPDSEFTRLSRLVSLLTLLQSKRLLTATELAQRFSVSTRTIYRDMRTLEQAGVPLVTLEGRGYTLLEGYRLPPILFTREEAIALLTAEKLTRQRTDAVTAVHCQTAMDKLRSALKRSDRDHLETLTPLIEVLDSARPFSYPNTYEPLLTAISTHRVVHLHYQAAESGSTSIRSIEPIGLYLSQHWHVVAYCRLRQSFRDFRLDRIQQLTLATETFSARPETLQDYWATEAKRRSKEKVVIRFRRTEVLPALAQHLLDTRHQYGWMHDQSQTDGSVDMTFLVGSLPYLATWLIPYASGVTILEPPALQQHLRELAKRVYEHWC</sequence>
<evidence type="ECO:0000313" key="5">
    <source>
        <dbReference type="Proteomes" id="UP000239590"/>
    </source>
</evidence>
<proteinExistence type="predicted"/>
<keyword evidence="2" id="KW-0804">Transcription</keyword>
<dbReference type="InterPro" id="IPR001034">
    <property type="entry name" value="DeoR_HTH"/>
</dbReference>
<evidence type="ECO:0000259" key="3">
    <source>
        <dbReference type="PROSITE" id="PS51000"/>
    </source>
</evidence>
<name>A0A2S7IJL8_9BACT</name>
<dbReference type="Pfam" id="PF08279">
    <property type="entry name" value="HTH_11"/>
    <property type="match status" value="1"/>
</dbReference>
<keyword evidence="5" id="KW-1185">Reference proteome</keyword>
<dbReference type="RefSeq" id="WP_104714425.1">
    <property type="nucleotide sequence ID" value="NZ_PTRA01000002.1"/>
</dbReference>
<evidence type="ECO:0000313" key="4">
    <source>
        <dbReference type="EMBL" id="PQA56850.1"/>
    </source>
</evidence>
<dbReference type="SUPFAM" id="SSF46785">
    <property type="entry name" value="Winged helix' DNA-binding domain"/>
    <property type="match status" value="1"/>
</dbReference>
<accession>A0A2S7IJL8</accession>
<protein>
    <submittedName>
        <fullName evidence="4">YafY family transcriptional regulator</fullName>
    </submittedName>
</protein>
<dbReference type="GO" id="GO:0003700">
    <property type="term" value="F:DNA-binding transcription factor activity"/>
    <property type="evidence" value="ECO:0007669"/>
    <property type="project" value="InterPro"/>
</dbReference>
<dbReference type="InterPro" id="IPR036388">
    <property type="entry name" value="WH-like_DNA-bd_sf"/>
</dbReference>
<evidence type="ECO:0000256" key="2">
    <source>
        <dbReference type="ARBA" id="ARBA00023163"/>
    </source>
</evidence>
<dbReference type="SMART" id="SM00420">
    <property type="entry name" value="HTH_DEOR"/>
    <property type="match status" value="1"/>
</dbReference>
<evidence type="ECO:0000256" key="1">
    <source>
        <dbReference type="ARBA" id="ARBA00023015"/>
    </source>
</evidence>
<dbReference type="InterPro" id="IPR036390">
    <property type="entry name" value="WH_DNA-bd_sf"/>
</dbReference>
<dbReference type="PANTHER" id="PTHR34580">
    <property type="match status" value="1"/>
</dbReference>
<comment type="caution">
    <text evidence="4">The sequence shown here is derived from an EMBL/GenBank/DDBJ whole genome shotgun (WGS) entry which is preliminary data.</text>
</comment>
<dbReference type="PANTHER" id="PTHR34580:SF3">
    <property type="entry name" value="PROTEIN PAFB"/>
    <property type="match status" value="1"/>
</dbReference>